<keyword evidence="1" id="KW-0175">Coiled coil</keyword>
<accession>A0A4R6X0W6</accession>
<comment type="caution">
    <text evidence="2">The sequence shown here is derived from an EMBL/GenBank/DDBJ whole genome shotgun (WGS) entry which is preliminary data.</text>
</comment>
<feature type="coiled-coil region" evidence="1">
    <location>
        <begin position="244"/>
        <end position="285"/>
    </location>
</feature>
<dbReference type="AlphaFoldDB" id="A0A4R6X0W6"/>
<name>A0A4R6X0W6_9GAMM</name>
<dbReference type="EMBL" id="SNZA01000004">
    <property type="protein sequence ID" value="TDR12485.1"/>
    <property type="molecule type" value="Genomic_DNA"/>
</dbReference>
<gene>
    <name evidence="2" type="ORF">C8D85_2520</name>
</gene>
<organism evidence="2 3">
    <name type="scientific">Marinomonas communis</name>
    <dbReference type="NCBI Taxonomy" id="28254"/>
    <lineage>
        <taxon>Bacteria</taxon>
        <taxon>Pseudomonadati</taxon>
        <taxon>Pseudomonadota</taxon>
        <taxon>Gammaproteobacteria</taxon>
        <taxon>Oceanospirillales</taxon>
        <taxon>Oceanospirillaceae</taxon>
        <taxon>Marinomonas</taxon>
    </lineage>
</organism>
<protein>
    <submittedName>
        <fullName evidence="2">PemK-like, MazF-like toxin of type II toxin-antitoxin system</fullName>
    </submittedName>
</protein>
<evidence type="ECO:0000256" key="1">
    <source>
        <dbReference type="SAM" id="Coils"/>
    </source>
</evidence>
<dbReference type="OrthoDB" id="6638674at2"/>
<evidence type="ECO:0000313" key="3">
    <source>
        <dbReference type="Proteomes" id="UP000295729"/>
    </source>
</evidence>
<dbReference type="InterPro" id="IPR011067">
    <property type="entry name" value="Plasmid_toxin/cell-grow_inhib"/>
</dbReference>
<sequence length="315" mass="35403">MKLIYRNSNVDNETLGSLQHDNIERILVPSSSQDGHDVYLKQSFSSSKETVLWRVRSVNLVDDAVIYVDLEESNDACASVADFASSQSKSVEFYLKEFQIVEVDFGFHSKLHRSDGSSEKNSFFNNALMPGEMHKRRPCITLKAKGGRVQVIPLSTRVPSSGDRLSIPISAESFSKLATRYSSKKSYALLNMIQTVSAHRVHPPRAANLKFEHKYHLYKLNAEDKQRLKDSLGAQYTDWLLTEKNTIENRAKQLAQEKSKLLSNMERLKCDVSSANEKISFLENMLLKFGGDLGAGDTLDEVISYIQGDPGTLTD</sequence>
<proteinExistence type="predicted"/>
<evidence type="ECO:0000313" key="2">
    <source>
        <dbReference type="EMBL" id="TDR12485.1"/>
    </source>
</evidence>
<dbReference type="Proteomes" id="UP000295729">
    <property type="component" value="Unassembled WGS sequence"/>
</dbReference>
<reference evidence="2 3" key="1">
    <citation type="submission" date="2019-03" db="EMBL/GenBank/DDBJ databases">
        <title>Genomic Encyclopedia of Type Strains, Phase IV (KMG-IV): sequencing the most valuable type-strain genomes for metagenomic binning, comparative biology and taxonomic classification.</title>
        <authorList>
            <person name="Goeker M."/>
        </authorList>
    </citation>
    <scope>NUCLEOTIDE SEQUENCE [LARGE SCALE GENOMIC DNA]</scope>
    <source>
        <strain evidence="2 3">DSM 5604</strain>
    </source>
</reference>
<keyword evidence="3" id="KW-1185">Reference proteome</keyword>
<dbReference type="Gene3D" id="2.30.30.110">
    <property type="match status" value="1"/>
</dbReference>
<dbReference type="RefSeq" id="WP_133563230.1">
    <property type="nucleotide sequence ID" value="NZ_SNZA01000004.1"/>
</dbReference>